<dbReference type="GO" id="GO:0005277">
    <property type="term" value="F:acetylcholine transmembrane transporter activity"/>
    <property type="evidence" value="ECO:0007669"/>
    <property type="project" value="Ensembl"/>
</dbReference>
<evidence type="ECO:0000256" key="4">
    <source>
        <dbReference type="ARBA" id="ARBA00023136"/>
    </source>
</evidence>
<dbReference type="GO" id="GO:0015234">
    <property type="term" value="F:thiamine transmembrane transporter activity"/>
    <property type="evidence" value="ECO:0007669"/>
    <property type="project" value="Ensembl"/>
</dbReference>
<dbReference type="Pfam" id="PF00083">
    <property type="entry name" value="Sugar_tr"/>
    <property type="match status" value="1"/>
</dbReference>
<feature type="transmembrane region" description="Helical" evidence="5">
    <location>
        <begin position="428"/>
        <end position="448"/>
    </location>
</feature>
<gene>
    <name evidence="6" type="primary">SLC22A1</name>
</gene>
<feature type="transmembrane region" description="Helical" evidence="5">
    <location>
        <begin position="390"/>
        <end position="416"/>
    </location>
</feature>
<comment type="subcellular location">
    <subcellularLocation>
        <location evidence="1">Endomembrane system</location>
        <topology evidence="1">Multi-pass membrane protein</topology>
    </subcellularLocation>
</comment>
<dbReference type="GO" id="GO:0019534">
    <property type="term" value="F:toxin transmembrane transporter activity"/>
    <property type="evidence" value="ECO:0007669"/>
    <property type="project" value="Ensembl"/>
</dbReference>
<keyword evidence="4 5" id="KW-0472">Membrane</keyword>
<dbReference type="GO" id="GO:0016328">
    <property type="term" value="C:lateral plasma membrane"/>
    <property type="evidence" value="ECO:0007669"/>
    <property type="project" value="Ensembl"/>
</dbReference>
<proteinExistence type="predicted"/>
<evidence type="ECO:0000256" key="3">
    <source>
        <dbReference type="ARBA" id="ARBA00022989"/>
    </source>
</evidence>
<dbReference type="GO" id="GO:1902616">
    <property type="term" value="P:O-acyl-L-carnitine transmembrane transport"/>
    <property type="evidence" value="ECO:0007669"/>
    <property type="project" value="Ensembl"/>
</dbReference>
<dbReference type="GO" id="GO:0015214">
    <property type="term" value="F:pyrimidine nucleoside transmembrane transporter activity"/>
    <property type="evidence" value="ECO:0007669"/>
    <property type="project" value="Ensembl"/>
</dbReference>
<feature type="transmembrane region" description="Helical" evidence="5">
    <location>
        <begin position="22"/>
        <end position="44"/>
    </location>
</feature>
<dbReference type="GO" id="GO:0016323">
    <property type="term" value="C:basolateral plasma membrane"/>
    <property type="evidence" value="ECO:0007669"/>
    <property type="project" value="Ensembl"/>
</dbReference>
<dbReference type="GO" id="GO:0016324">
    <property type="term" value="C:apical plasma membrane"/>
    <property type="evidence" value="ECO:0007669"/>
    <property type="project" value="Ensembl"/>
</dbReference>
<feature type="transmembrane region" description="Helical" evidence="5">
    <location>
        <begin position="454"/>
        <end position="477"/>
    </location>
</feature>
<name>A0A452U5X1_URSMA</name>
<evidence type="ECO:0000313" key="6">
    <source>
        <dbReference type="Ensembl" id="ENSUMAP00000016131"/>
    </source>
</evidence>
<dbReference type="Gene3D" id="1.20.1250.20">
    <property type="entry name" value="MFS general substrate transporter like domains"/>
    <property type="match status" value="2"/>
</dbReference>
<keyword evidence="2 5" id="KW-0812">Transmembrane</keyword>
<dbReference type="GO" id="GO:1901235">
    <property type="term" value="F:(R)-carnitine transmembrane transporter activity"/>
    <property type="evidence" value="ECO:0007669"/>
    <property type="project" value="Ensembl"/>
</dbReference>
<accession>A0A452U5X1</accession>
<dbReference type="GO" id="GO:0015606">
    <property type="term" value="F:spermidine transmembrane transporter activity"/>
    <property type="evidence" value="ECO:0007669"/>
    <property type="project" value="Ensembl"/>
</dbReference>
<dbReference type="GO" id="GO:0051610">
    <property type="term" value="P:serotonin uptake"/>
    <property type="evidence" value="ECO:0007669"/>
    <property type="project" value="Ensembl"/>
</dbReference>
<dbReference type="GO" id="GO:0006812">
    <property type="term" value="P:monoatomic cation transport"/>
    <property type="evidence" value="ECO:0007669"/>
    <property type="project" value="Ensembl"/>
</dbReference>
<dbReference type="AlphaFoldDB" id="A0A452U5X1"/>
<dbReference type="GO" id="GO:0015870">
    <property type="term" value="P:acetylcholine transport"/>
    <property type="evidence" value="ECO:0007669"/>
    <property type="project" value="Ensembl"/>
</dbReference>
<organism evidence="6">
    <name type="scientific">Ursus maritimus</name>
    <name type="common">Polar bear</name>
    <name type="synonym">Thalarctos maritimus</name>
    <dbReference type="NCBI Taxonomy" id="29073"/>
    <lineage>
        <taxon>Eukaryota</taxon>
        <taxon>Metazoa</taxon>
        <taxon>Chordata</taxon>
        <taxon>Craniata</taxon>
        <taxon>Vertebrata</taxon>
        <taxon>Euteleostomi</taxon>
        <taxon>Mammalia</taxon>
        <taxon>Eutheria</taxon>
        <taxon>Laurasiatheria</taxon>
        <taxon>Carnivora</taxon>
        <taxon>Caniformia</taxon>
        <taxon>Ursidae</taxon>
        <taxon>Ursus</taxon>
    </lineage>
</organism>
<dbReference type="GO" id="GO:0048241">
    <property type="term" value="P:epinephrine transport"/>
    <property type="evidence" value="ECO:0007669"/>
    <property type="project" value="Ensembl"/>
</dbReference>
<dbReference type="GO" id="GO:0042910">
    <property type="term" value="F:xenobiotic transmembrane transporter activity"/>
    <property type="evidence" value="ECO:0007669"/>
    <property type="project" value="Ensembl"/>
</dbReference>
<sequence>MPTVDDILEQVGEFGRFQKQTFLALCLLSAAFAPIYVGIVFLAFTPDHRCRSPGAAELSRRCGWSLAEELATCRWGPVGTAGCTTRPWLSDFPTVARPPVSCGEVWFDLHTVLCLRPLRPWCDPQFNLVCDDSWKVDLFQSCVNLGFFLGSLGVGYIADRYVKAHQTTRSCDAVRRVDHRGHTVLGVLMAVAPDYTSLLLFRLLQGLVSKGSWTSVTEFVGLGYRRTVAILYQTAFTGGLVLLSGVAYAIPHWRWLQLAISLPTFLFLLYYWCVPESPRWLLSQKRNAQVVKILDHIAQKNGKLILTLSCPTDGSPRLRLCFSSVPRFTSSVLYQGLIMHVGATGANLYLDFFYSALVEFPAAFIILATTDRFGLIRPSAASNLMAGAAYLRWLSITVACVGRMGITIVFQMVCLVSAELYPTFIRNLGVMVCSSLCDLGGVITPFVVFRLMDIWQGLPLTLFAVLGLVAGGVTLLLPETKGVTLPETIQDAENLGSESQNLVCGRITKKKLTEMQIPGPSRVFDLVHEGWDPGICAFNKLHQQRAFKC</sequence>
<dbReference type="PANTHER" id="PTHR24064">
    <property type="entry name" value="SOLUTE CARRIER FAMILY 22 MEMBER"/>
    <property type="match status" value="1"/>
</dbReference>
<feature type="transmembrane region" description="Helical" evidence="5">
    <location>
        <begin position="256"/>
        <end position="274"/>
    </location>
</feature>
<dbReference type="InterPro" id="IPR036259">
    <property type="entry name" value="MFS_trans_sf"/>
</dbReference>
<dbReference type="GO" id="GO:0012505">
    <property type="term" value="C:endomembrane system"/>
    <property type="evidence" value="ECO:0007669"/>
    <property type="project" value="UniProtKB-SubCell"/>
</dbReference>
<feature type="transmembrane region" description="Helical" evidence="5">
    <location>
        <begin position="229"/>
        <end position="250"/>
    </location>
</feature>
<dbReference type="SUPFAM" id="SSF103473">
    <property type="entry name" value="MFS general substrate transporter"/>
    <property type="match status" value="1"/>
</dbReference>
<dbReference type="GeneTree" id="ENSGT00940000162065"/>
<dbReference type="GO" id="GO:0015489">
    <property type="term" value="F:putrescine transmembrane transporter activity"/>
    <property type="evidence" value="ECO:0007669"/>
    <property type="project" value="Ensembl"/>
</dbReference>
<reference evidence="6" key="1">
    <citation type="submission" date="2019-03" db="UniProtKB">
        <authorList>
            <consortium name="Ensembl"/>
        </authorList>
    </citation>
    <scope>IDENTIFICATION</scope>
</reference>
<dbReference type="GO" id="GO:0098793">
    <property type="term" value="C:presynapse"/>
    <property type="evidence" value="ECO:0007669"/>
    <property type="project" value="GOC"/>
</dbReference>
<dbReference type="GO" id="GO:0015874">
    <property type="term" value="P:norepinephrine transport"/>
    <property type="evidence" value="ECO:0007669"/>
    <property type="project" value="Ensembl"/>
</dbReference>
<dbReference type="GO" id="GO:0015132">
    <property type="term" value="F:prostaglandin transmembrane transporter activity"/>
    <property type="evidence" value="ECO:0007669"/>
    <property type="project" value="Ensembl"/>
</dbReference>
<dbReference type="GO" id="GO:0008514">
    <property type="term" value="F:organic anion transmembrane transporter activity"/>
    <property type="evidence" value="ECO:0007669"/>
    <property type="project" value="Ensembl"/>
</dbReference>
<dbReference type="Ensembl" id="ENSUMAT00000019077.1">
    <property type="protein sequence ID" value="ENSUMAP00000016131.1"/>
    <property type="gene ID" value="ENSUMAG00000011827.1"/>
</dbReference>
<feature type="transmembrane region" description="Helical" evidence="5">
    <location>
        <begin position="348"/>
        <end position="370"/>
    </location>
</feature>
<keyword evidence="3 5" id="KW-1133">Transmembrane helix</keyword>
<evidence type="ECO:0000256" key="5">
    <source>
        <dbReference type="SAM" id="Phobius"/>
    </source>
</evidence>
<evidence type="ECO:0000256" key="1">
    <source>
        <dbReference type="ARBA" id="ARBA00004127"/>
    </source>
</evidence>
<evidence type="ECO:0000256" key="2">
    <source>
        <dbReference type="ARBA" id="ARBA00022692"/>
    </source>
</evidence>
<protein>
    <submittedName>
        <fullName evidence="6">Solute carrier family 22 member 1</fullName>
    </submittedName>
</protein>
<dbReference type="GO" id="GO:0008504">
    <property type="term" value="F:monoamine transmembrane transporter activity"/>
    <property type="evidence" value="ECO:0007669"/>
    <property type="project" value="Ensembl"/>
</dbReference>
<dbReference type="GO" id="GO:0090494">
    <property type="term" value="P:dopamine uptake"/>
    <property type="evidence" value="ECO:0007669"/>
    <property type="project" value="Ensembl"/>
</dbReference>
<dbReference type="GO" id="GO:1990748">
    <property type="term" value="P:cellular detoxification"/>
    <property type="evidence" value="ECO:0007669"/>
    <property type="project" value="Ensembl"/>
</dbReference>
<dbReference type="InterPro" id="IPR005828">
    <property type="entry name" value="MFS_sugar_transport-like"/>
</dbReference>